<feature type="transmembrane region" description="Helical" evidence="5">
    <location>
        <begin position="264"/>
        <end position="287"/>
    </location>
</feature>
<dbReference type="EMBL" id="HBEM01031730">
    <property type="protein sequence ID" value="CAD8462660.1"/>
    <property type="molecule type" value="Transcribed_RNA"/>
</dbReference>
<reference evidence="7" key="1">
    <citation type="submission" date="2021-01" db="EMBL/GenBank/DDBJ databases">
        <authorList>
            <person name="Corre E."/>
            <person name="Pelletier E."/>
            <person name="Niang G."/>
            <person name="Scheremetjew M."/>
            <person name="Finn R."/>
            <person name="Kale V."/>
            <person name="Holt S."/>
            <person name="Cochrane G."/>
            <person name="Meng A."/>
            <person name="Brown T."/>
            <person name="Cohen L."/>
        </authorList>
    </citation>
    <scope>NUCLEOTIDE SEQUENCE</scope>
    <source>
        <strain evidence="7">CCMP2058</strain>
    </source>
</reference>
<evidence type="ECO:0000256" key="5">
    <source>
        <dbReference type="SAM" id="Phobius"/>
    </source>
</evidence>
<dbReference type="PANTHER" id="PTHR22950:SF461">
    <property type="entry name" value="AMINO ACID TRANSPORTER TRANSMEMBRANE DOMAIN-CONTAINING PROTEIN"/>
    <property type="match status" value="1"/>
</dbReference>
<dbReference type="GO" id="GO:0016020">
    <property type="term" value="C:membrane"/>
    <property type="evidence" value="ECO:0007669"/>
    <property type="project" value="UniProtKB-SubCell"/>
</dbReference>
<keyword evidence="3 5" id="KW-1133">Transmembrane helix</keyword>
<name>A0A7S0DQT5_9EUKA</name>
<evidence type="ECO:0000313" key="7">
    <source>
        <dbReference type="EMBL" id="CAD8462660.1"/>
    </source>
</evidence>
<evidence type="ECO:0000256" key="3">
    <source>
        <dbReference type="ARBA" id="ARBA00022989"/>
    </source>
</evidence>
<feature type="transmembrane region" description="Helical" evidence="5">
    <location>
        <begin position="307"/>
        <end position="326"/>
    </location>
</feature>
<dbReference type="AlphaFoldDB" id="A0A7S0DQT5"/>
<gene>
    <name evidence="7" type="ORF">LAMO00422_LOCUS21620</name>
</gene>
<evidence type="ECO:0000256" key="2">
    <source>
        <dbReference type="ARBA" id="ARBA00022692"/>
    </source>
</evidence>
<feature type="transmembrane region" description="Helical" evidence="5">
    <location>
        <begin position="74"/>
        <end position="98"/>
    </location>
</feature>
<dbReference type="Gene3D" id="1.20.1740.10">
    <property type="entry name" value="Amino acid/polyamine transporter I"/>
    <property type="match status" value="1"/>
</dbReference>
<evidence type="ECO:0000259" key="6">
    <source>
        <dbReference type="Pfam" id="PF01490"/>
    </source>
</evidence>
<feature type="transmembrane region" description="Helical" evidence="5">
    <location>
        <begin position="164"/>
        <end position="181"/>
    </location>
</feature>
<accession>A0A7S0DQT5</accession>
<feature type="transmembrane region" description="Helical" evidence="5">
    <location>
        <begin position="407"/>
        <end position="430"/>
    </location>
</feature>
<evidence type="ECO:0000256" key="4">
    <source>
        <dbReference type="ARBA" id="ARBA00023136"/>
    </source>
</evidence>
<dbReference type="GO" id="GO:0015179">
    <property type="term" value="F:L-amino acid transmembrane transporter activity"/>
    <property type="evidence" value="ECO:0007669"/>
    <property type="project" value="TreeGrafter"/>
</dbReference>
<organism evidence="7">
    <name type="scientific">Amorphochlora amoebiformis</name>
    <dbReference type="NCBI Taxonomy" id="1561963"/>
    <lineage>
        <taxon>Eukaryota</taxon>
        <taxon>Sar</taxon>
        <taxon>Rhizaria</taxon>
        <taxon>Cercozoa</taxon>
        <taxon>Chlorarachniophyceae</taxon>
        <taxon>Amorphochlora</taxon>
    </lineage>
</organism>
<feature type="domain" description="Amino acid transporter transmembrane" evidence="6">
    <location>
        <begin position="48"/>
        <end position="427"/>
    </location>
</feature>
<proteinExistence type="predicted"/>
<dbReference type="InterPro" id="IPR013057">
    <property type="entry name" value="AA_transpt_TM"/>
</dbReference>
<evidence type="ECO:0000256" key="1">
    <source>
        <dbReference type="ARBA" id="ARBA00004141"/>
    </source>
</evidence>
<comment type="subcellular location">
    <subcellularLocation>
        <location evidence="1">Membrane</location>
        <topology evidence="1">Multi-pass membrane protein</topology>
    </subcellularLocation>
</comment>
<dbReference type="Pfam" id="PF01490">
    <property type="entry name" value="Aa_trans"/>
    <property type="match status" value="1"/>
</dbReference>
<feature type="transmembrane region" description="Helical" evidence="5">
    <location>
        <begin position="373"/>
        <end position="395"/>
    </location>
</feature>
<keyword evidence="2 5" id="KW-0812">Transmembrane</keyword>
<feature type="transmembrane region" description="Helical" evidence="5">
    <location>
        <begin position="347"/>
        <end position="367"/>
    </location>
</feature>
<sequence>MIASSGSETKNLLSINPTNALSATKEDVSAEIGAESGDHEVPIGEKQHWVFSSFMTVGYILGTGVLVLPSSMAALGFLLGTAVCVFFALLSTYIAILLGRLKNDHYPECLSYKELAKMSVGKKFENALEFLTCINWFMTMALYILTAVESFTAAFNSNLCGYDWGLICVVVLLPSTLITDMKGMENMAAMSDLAAIVIVAVVLALLASQGGNSPSEHKHNFFPPKESFLDAFNPISSFIFAYQGQSIFLEVISEMRYPREWNKSVYLSHSLMFISYSITAIVGYYYMGNDVPAFLPKGLKKGIWKTLVNLLVAYHVLVAYIINNIPLVAMLKRRYFEGSRTPRSKHVMISALLLFLAWLMTNIVPFFKDMVSVIGALCGSPIMLGLPPLFYFCALKSKGIPMGRFDLVVCSLLFFVLFPLTFVSGMISAFRSILGNWERNGLPFSCSIQV</sequence>
<dbReference type="PANTHER" id="PTHR22950">
    <property type="entry name" value="AMINO ACID TRANSPORTER"/>
    <property type="match status" value="1"/>
</dbReference>
<feature type="transmembrane region" description="Helical" evidence="5">
    <location>
        <begin position="49"/>
        <end position="68"/>
    </location>
</feature>
<keyword evidence="4 5" id="KW-0472">Membrane</keyword>
<protein>
    <recommendedName>
        <fullName evidence="6">Amino acid transporter transmembrane domain-containing protein</fullName>
    </recommendedName>
</protein>
<feature type="transmembrane region" description="Helical" evidence="5">
    <location>
        <begin position="127"/>
        <end position="144"/>
    </location>
</feature>
<feature type="transmembrane region" description="Helical" evidence="5">
    <location>
        <begin position="193"/>
        <end position="211"/>
    </location>
</feature>